<dbReference type="SUPFAM" id="SSF56672">
    <property type="entry name" value="DNA/RNA polymerases"/>
    <property type="match status" value="1"/>
</dbReference>
<comment type="caution">
    <text evidence="1">The sequence shown here is derived from an EMBL/GenBank/DDBJ whole genome shotgun (WGS) entry which is preliminary data.</text>
</comment>
<sequence length="136" mass="15094">MATFDTCGCHLIMELFVDDGGTVADTFKEMLDKLRTIFTRVRECNLSLSADKSSFFMTEAVFAGARVGPTGVLPDLLKLTAVVDWQPPHDALNLVSFLGLTGHFRDLVKDYAYIEAPLHDLLWPVPLPLQSSKSTY</sequence>
<name>A0A4Y9ZZV6_9AGAM</name>
<proteinExistence type="predicted"/>
<dbReference type="InterPro" id="IPR051320">
    <property type="entry name" value="Viral_Replic_Matur_Polypro"/>
</dbReference>
<dbReference type="PANTHER" id="PTHR33064:SF37">
    <property type="entry name" value="RIBONUCLEASE H"/>
    <property type="match status" value="1"/>
</dbReference>
<organism evidence="1 2">
    <name type="scientific">Hericium alpestre</name>
    <dbReference type="NCBI Taxonomy" id="135208"/>
    <lineage>
        <taxon>Eukaryota</taxon>
        <taxon>Fungi</taxon>
        <taxon>Dikarya</taxon>
        <taxon>Basidiomycota</taxon>
        <taxon>Agaricomycotina</taxon>
        <taxon>Agaricomycetes</taxon>
        <taxon>Russulales</taxon>
        <taxon>Hericiaceae</taxon>
        <taxon>Hericium</taxon>
    </lineage>
</organism>
<dbReference type="EMBL" id="SFCI01000405">
    <property type="protein sequence ID" value="TFY80005.1"/>
    <property type="molecule type" value="Genomic_DNA"/>
</dbReference>
<accession>A0A4Y9ZZV6</accession>
<gene>
    <name evidence="1" type="ORF">EWM64_g4006</name>
</gene>
<dbReference type="Proteomes" id="UP000298061">
    <property type="component" value="Unassembled WGS sequence"/>
</dbReference>
<keyword evidence="2" id="KW-1185">Reference proteome</keyword>
<dbReference type="OrthoDB" id="2790219at2759"/>
<dbReference type="AlphaFoldDB" id="A0A4Y9ZZV6"/>
<evidence type="ECO:0000313" key="1">
    <source>
        <dbReference type="EMBL" id="TFY80005.1"/>
    </source>
</evidence>
<dbReference type="InterPro" id="IPR043502">
    <property type="entry name" value="DNA/RNA_pol_sf"/>
</dbReference>
<evidence type="ECO:0000313" key="2">
    <source>
        <dbReference type="Proteomes" id="UP000298061"/>
    </source>
</evidence>
<dbReference type="Gene3D" id="3.30.70.270">
    <property type="match status" value="2"/>
</dbReference>
<dbReference type="InterPro" id="IPR043128">
    <property type="entry name" value="Rev_trsase/Diguanyl_cyclase"/>
</dbReference>
<reference evidence="1 2" key="1">
    <citation type="submission" date="2019-02" db="EMBL/GenBank/DDBJ databases">
        <title>Genome sequencing of the rare red list fungi Hericium alpestre (H. flagellum).</title>
        <authorList>
            <person name="Buettner E."/>
            <person name="Kellner H."/>
        </authorList>
    </citation>
    <scope>NUCLEOTIDE SEQUENCE [LARGE SCALE GENOMIC DNA]</scope>
    <source>
        <strain evidence="1 2">DSM 108284</strain>
    </source>
</reference>
<evidence type="ECO:0008006" key="3">
    <source>
        <dbReference type="Google" id="ProtNLM"/>
    </source>
</evidence>
<dbReference type="PANTHER" id="PTHR33064">
    <property type="entry name" value="POL PROTEIN"/>
    <property type="match status" value="1"/>
</dbReference>
<protein>
    <recommendedName>
        <fullName evidence="3">Reverse transcriptase domain-containing protein</fullName>
    </recommendedName>
</protein>
<dbReference type="STRING" id="135208.A0A4Y9ZZV6"/>